<feature type="compositionally biased region" description="Basic and acidic residues" evidence="1">
    <location>
        <begin position="86"/>
        <end position="104"/>
    </location>
</feature>
<comment type="caution">
    <text evidence="2">The sequence shown here is derived from an EMBL/GenBank/DDBJ whole genome shotgun (WGS) entry which is preliminary data.</text>
</comment>
<feature type="region of interest" description="Disordered" evidence="1">
    <location>
        <begin position="28"/>
        <end position="104"/>
    </location>
</feature>
<evidence type="ECO:0000313" key="2">
    <source>
        <dbReference type="EMBL" id="KAF2572569.1"/>
    </source>
</evidence>
<evidence type="ECO:0000256" key="1">
    <source>
        <dbReference type="SAM" id="MobiDB-lite"/>
    </source>
</evidence>
<feature type="compositionally biased region" description="Basic and acidic residues" evidence="1">
    <location>
        <begin position="28"/>
        <end position="61"/>
    </location>
</feature>
<sequence>MWKICGCGEERSGEPILILSRSDSFDFTERVGGDDRGDDEWSVRGGGEERGGVRSDDERSSRGGGNPDWRGEGDDERIQGSSGVSDDERTSPEAKDDDDEMRRR</sequence>
<dbReference type="EMBL" id="QGKY02001015">
    <property type="protein sequence ID" value="KAF2572569.1"/>
    <property type="molecule type" value="Genomic_DNA"/>
</dbReference>
<name>A0A8S9IRK1_BRACR</name>
<reference evidence="2" key="1">
    <citation type="submission" date="2019-12" db="EMBL/GenBank/DDBJ databases">
        <title>Genome sequencing and annotation of Brassica cretica.</title>
        <authorList>
            <person name="Studholme D.J."/>
            <person name="Sarris P.F."/>
        </authorList>
    </citation>
    <scope>NUCLEOTIDE SEQUENCE</scope>
    <source>
        <strain evidence="2">PFS-102/07</strain>
        <tissue evidence="2">Leaf</tissue>
    </source>
</reference>
<feature type="compositionally biased region" description="Basic and acidic residues" evidence="1">
    <location>
        <begin position="69"/>
        <end position="78"/>
    </location>
</feature>
<proteinExistence type="predicted"/>
<protein>
    <submittedName>
        <fullName evidence="2">Uncharacterized protein</fullName>
    </submittedName>
</protein>
<accession>A0A8S9IRK1</accession>
<gene>
    <name evidence="2" type="ORF">F2Q70_00001377</name>
</gene>
<dbReference type="AlphaFoldDB" id="A0A8S9IRK1"/>
<organism evidence="2">
    <name type="scientific">Brassica cretica</name>
    <name type="common">Mustard</name>
    <dbReference type="NCBI Taxonomy" id="69181"/>
    <lineage>
        <taxon>Eukaryota</taxon>
        <taxon>Viridiplantae</taxon>
        <taxon>Streptophyta</taxon>
        <taxon>Embryophyta</taxon>
        <taxon>Tracheophyta</taxon>
        <taxon>Spermatophyta</taxon>
        <taxon>Magnoliopsida</taxon>
        <taxon>eudicotyledons</taxon>
        <taxon>Gunneridae</taxon>
        <taxon>Pentapetalae</taxon>
        <taxon>rosids</taxon>
        <taxon>malvids</taxon>
        <taxon>Brassicales</taxon>
        <taxon>Brassicaceae</taxon>
        <taxon>Brassiceae</taxon>
        <taxon>Brassica</taxon>
    </lineage>
</organism>